<dbReference type="Proteomes" id="UP000324897">
    <property type="component" value="Chromosome 7"/>
</dbReference>
<protein>
    <submittedName>
        <fullName evidence="2">Uncharacterized protein</fullName>
    </submittedName>
</protein>
<evidence type="ECO:0000313" key="3">
    <source>
        <dbReference type="Proteomes" id="UP000324897"/>
    </source>
</evidence>
<keyword evidence="3" id="KW-1185">Reference proteome</keyword>
<evidence type="ECO:0000256" key="1">
    <source>
        <dbReference type="SAM" id="MobiDB-lite"/>
    </source>
</evidence>
<name>A0A5J9U781_9POAL</name>
<feature type="region of interest" description="Disordered" evidence="1">
    <location>
        <begin position="66"/>
        <end position="90"/>
    </location>
</feature>
<feature type="non-terminal residue" evidence="2">
    <location>
        <position position="1"/>
    </location>
</feature>
<evidence type="ECO:0000313" key="2">
    <source>
        <dbReference type="EMBL" id="TVU19414.1"/>
    </source>
</evidence>
<dbReference type="OrthoDB" id="2942533at2759"/>
<sequence length="129" mass="14144">IPPRSPFALGGAAAIRAPPRPRSHPDRVVFHSNRAACLLQLRPVDHEAVAQECFFELLALGAPARRHRNPSAAAVDARHRRRPPPLSPRSLSRAICADKWSRGCGHDPPLMEAGTPRIFVTKQGSRLDD</sequence>
<dbReference type="EMBL" id="RWGY01000029">
    <property type="protein sequence ID" value="TVU19414.1"/>
    <property type="molecule type" value="Genomic_DNA"/>
</dbReference>
<comment type="caution">
    <text evidence="2">The sequence shown here is derived from an EMBL/GenBank/DDBJ whole genome shotgun (WGS) entry which is preliminary data.</text>
</comment>
<proteinExistence type="predicted"/>
<dbReference type="Gramene" id="TVU19414">
    <property type="protein sequence ID" value="TVU19414"/>
    <property type="gene ID" value="EJB05_35561"/>
</dbReference>
<feature type="region of interest" description="Disordered" evidence="1">
    <location>
        <begin position="1"/>
        <end position="26"/>
    </location>
</feature>
<gene>
    <name evidence="2" type="ORF">EJB05_35561</name>
</gene>
<accession>A0A5J9U781</accession>
<dbReference type="AlphaFoldDB" id="A0A5J9U781"/>
<organism evidence="2 3">
    <name type="scientific">Eragrostis curvula</name>
    <name type="common">weeping love grass</name>
    <dbReference type="NCBI Taxonomy" id="38414"/>
    <lineage>
        <taxon>Eukaryota</taxon>
        <taxon>Viridiplantae</taxon>
        <taxon>Streptophyta</taxon>
        <taxon>Embryophyta</taxon>
        <taxon>Tracheophyta</taxon>
        <taxon>Spermatophyta</taxon>
        <taxon>Magnoliopsida</taxon>
        <taxon>Liliopsida</taxon>
        <taxon>Poales</taxon>
        <taxon>Poaceae</taxon>
        <taxon>PACMAD clade</taxon>
        <taxon>Chloridoideae</taxon>
        <taxon>Eragrostideae</taxon>
        <taxon>Eragrostidinae</taxon>
        <taxon>Eragrostis</taxon>
    </lineage>
</organism>
<reference evidence="2 3" key="1">
    <citation type="journal article" date="2019" name="Sci. Rep.">
        <title>A high-quality genome of Eragrostis curvula grass provides insights into Poaceae evolution and supports new strategies to enhance forage quality.</title>
        <authorList>
            <person name="Carballo J."/>
            <person name="Santos B.A.C.M."/>
            <person name="Zappacosta D."/>
            <person name="Garbus I."/>
            <person name="Selva J.P."/>
            <person name="Gallo C.A."/>
            <person name="Diaz A."/>
            <person name="Albertini E."/>
            <person name="Caccamo M."/>
            <person name="Echenique V."/>
        </authorList>
    </citation>
    <scope>NUCLEOTIDE SEQUENCE [LARGE SCALE GENOMIC DNA]</scope>
    <source>
        <strain evidence="3">cv. Victoria</strain>
        <tissue evidence="2">Leaf</tissue>
    </source>
</reference>